<dbReference type="AlphaFoldDB" id="A0AAV3K7P0"/>
<evidence type="ECO:0000313" key="5">
    <source>
        <dbReference type="Proteomes" id="UP000017142"/>
    </source>
</evidence>
<reference evidence="5" key="1">
    <citation type="journal article" date="2013" name="Diversity">
        <title>Genome Sequence of Dickeya solani, a New soft Rot Pathogen of Potato, Suggests its Emergence May Be Related to a Novel Combination of Non-Ribosomal Peptide/Polyketide Synthetase Clusters.</title>
        <authorList>
            <person name="Garlant L."/>
            <person name="Koskinen P."/>
            <person name="Rouhiainen L."/>
            <person name="Laine P."/>
            <person name="Paulin L."/>
            <person name="Auvinen P."/>
            <person name="Holm L."/>
            <person name="Pirhonen M."/>
        </authorList>
    </citation>
    <scope>NUCLEOTIDE SEQUENCE [LARGE SCALE GENOMIC DNA]</scope>
    <source>
        <strain evidence="5">D s0432-1</strain>
    </source>
</reference>
<evidence type="ECO:0000256" key="1">
    <source>
        <dbReference type="ARBA" id="ARBA00008416"/>
    </source>
</evidence>
<gene>
    <name evidence="4" type="ORF">A544_2894</name>
</gene>
<proteinExistence type="inferred from homology"/>
<comment type="caution">
    <text evidence="4">The sequence shown here is derived from an EMBL/GenBank/DDBJ whole genome shotgun (WGS) entry which is preliminary data.</text>
</comment>
<feature type="domain" description="Pirin N-terminal" evidence="3">
    <location>
        <begin position="34"/>
        <end position="122"/>
    </location>
</feature>
<dbReference type="Gene3D" id="2.60.120.10">
    <property type="entry name" value="Jelly Rolls"/>
    <property type="match status" value="1"/>
</dbReference>
<dbReference type="InterPro" id="IPR011051">
    <property type="entry name" value="RmlC_Cupin_sf"/>
</dbReference>
<dbReference type="EMBL" id="AMWE01000004">
    <property type="protein sequence ID" value="ERO56346.1"/>
    <property type="molecule type" value="Genomic_DNA"/>
</dbReference>
<dbReference type="SUPFAM" id="SSF51182">
    <property type="entry name" value="RmlC-like cupins"/>
    <property type="match status" value="1"/>
</dbReference>
<accession>A0AAV3K7P0</accession>
<protein>
    <submittedName>
        <fullName evidence="4">Pirin-like protein</fullName>
    </submittedName>
</protein>
<evidence type="ECO:0000259" key="3">
    <source>
        <dbReference type="Pfam" id="PF02678"/>
    </source>
</evidence>
<dbReference type="PANTHER" id="PTHR13903">
    <property type="entry name" value="PIRIN-RELATED"/>
    <property type="match status" value="1"/>
</dbReference>
<dbReference type="GeneID" id="43517404"/>
<dbReference type="InterPro" id="IPR012093">
    <property type="entry name" value="Pirin"/>
</dbReference>
<dbReference type="InterPro" id="IPR003829">
    <property type="entry name" value="Pirin_N_dom"/>
</dbReference>
<dbReference type="Proteomes" id="UP000017142">
    <property type="component" value="Unassembled WGS sequence"/>
</dbReference>
<evidence type="ECO:0000256" key="2">
    <source>
        <dbReference type="RuleBase" id="RU003457"/>
    </source>
</evidence>
<dbReference type="InterPro" id="IPR014710">
    <property type="entry name" value="RmlC-like_jellyroll"/>
</dbReference>
<dbReference type="Pfam" id="PF02678">
    <property type="entry name" value="Pirin"/>
    <property type="match status" value="1"/>
</dbReference>
<organism evidence="4 5">
    <name type="scientific">Dickeya solani D s0432-1</name>
    <dbReference type="NCBI Taxonomy" id="1231725"/>
    <lineage>
        <taxon>Bacteria</taxon>
        <taxon>Pseudomonadati</taxon>
        <taxon>Pseudomonadota</taxon>
        <taxon>Gammaproteobacteria</taxon>
        <taxon>Enterobacterales</taxon>
        <taxon>Pectobacteriaceae</taxon>
        <taxon>Dickeya</taxon>
    </lineage>
</organism>
<name>A0AAV3K7P0_9GAMM</name>
<dbReference type="PIRSF" id="PIRSF006232">
    <property type="entry name" value="Pirin"/>
    <property type="match status" value="1"/>
</dbReference>
<comment type="similarity">
    <text evidence="1 2">Belongs to the pirin family.</text>
</comment>
<sequence length="286" mass="31001">MAHPLAFSAATRAIVHRTSGQRLGPLTRLMTPGDLGQRVKPFVFLDLFESIPSTGTGFRPHPHSGIATLTTFLEGSMTYGDTTGKQGAMSAGSVEWMRAGSGVWHAGEPAPDHMMRGYQLWIALPPSLELAPAQSLYLEPERIERDGPARILLGRYGSATSPIQLPVSITYLHVRLTDGERWIYQPGADHDTAWLALNSGKLRVGEAVLERELAVFAQGNEAIEMTAEGDVELVIGSSAKHPYPLVTGAYSVHTSIDALVEGERTIDQLQHSPAFAALNRRTALRS</sequence>
<dbReference type="PANTHER" id="PTHR13903:SF8">
    <property type="entry name" value="PIRIN"/>
    <property type="match status" value="1"/>
</dbReference>
<dbReference type="RefSeq" id="WP_022634292.1">
    <property type="nucleotide sequence ID" value="NZ_AMWE01000004.1"/>
</dbReference>
<evidence type="ECO:0000313" key="4">
    <source>
        <dbReference type="EMBL" id="ERO56346.1"/>
    </source>
</evidence>